<dbReference type="AlphaFoldDB" id="A0A915CTA4"/>
<keyword evidence="1" id="KW-1185">Reference proteome</keyword>
<sequence length="84" mass="9571">MAISSDVWYVFGTQYEHEHSKECELSEHIGRFRIQQLAEQKKLYDVSWTVVVTLNSSSQPTSSCCYLLLIGPRTLGHNPCPLRG</sequence>
<organism evidence="1 2">
    <name type="scientific">Ditylenchus dipsaci</name>
    <dbReference type="NCBI Taxonomy" id="166011"/>
    <lineage>
        <taxon>Eukaryota</taxon>
        <taxon>Metazoa</taxon>
        <taxon>Ecdysozoa</taxon>
        <taxon>Nematoda</taxon>
        <taxon>Chromadorea</taxon>
        <taxon>Rhabditida</taxon>
        <taxon>Tylenchina</taxon>
        <taxon>Tylenchomorpha</taxon>
        <taxon>Sphaerularioidea</taxon>
        <taxon>Anguinidae</taxon>
        <taxon>Anguininae</taxon>
        <taxon>Ditylenchus</taxon>
    </lineage>
</organism>
<accession>A0A915CTA4</accession>
<evidence type="ECO:0000313" key="2">
    <source>
        <dbReference type="WBParaSite" id="jg12193"/>
    </source>
</evidence>
<dbReference type="WBParaSite" id="jg12193">
    <property type="protein sequence ID" value="jg12193"/>
    <property type="gene ID" value="jg12193"/>
</dbReference>
<proteinExistence type="predicted"/>
<protein>
    <submittedName>
        <fullName evidence="2">Uncharacterized protein</fullName>
    </submittedName>
</protein>
<evidence type="ECO:0000313" key="1">
    <source>
        <dbReference type="Proteomes" id="UP000887574"/>
    </source>
</evidence>
<dbReference type="Proteomes" id="UP000887574">
    <property type="component" value="Unplaced"/>
</dbReference>
<reference evidence="2" key="1">
    <citation type="submission" date="2022-11" db="UniProtKB">
        <authorList>
            <consortium name="WormBaseParasite"/>
        </authorList>
    </citation>
    <scope>IDENTIFICATION</scope>
</reference>
<name>A0A915CTA4_9BILA</name>